<comment type="caution">
    <text evidence="2">The sequence shown here is derived from an EMBL/GenBank/DDBJ whole genome shotgun (WGS) entry which is preliminary data.</text>
</comment>
<feature type="compositionally biased region" description="Polar residues" evidence="1">
    <location>
        <begin position="14"/>
        <end position="43"/>
    </location>
</feature>
<dbReference type="AlphaFoldDB" id="A0A8H4NYU5"/>
<feature type="compositionally biased region" description="Basic and acidic residues" evidence="1">
    <location>
        <begin position="85"/>
        <end position="96"/>
    </location>
</feature>
<evidence type="ECO:0000256" key="1">
    <source>
        <dbReference type="SAM" id="MobiDB-lite"/>
    </source>
</evidence>
<feature type="compositionally biased region" description="Low complexity" evidence="1">
    <location>
        <begin position="54"/>
        <end position="69"/>
    </location>
</feature>
<feature type="compositionally biased region" description="Basic and acidic residues" evidence="1">
    <location>
        <begin position="1"/>
        <end position="13"/>
    </location>
</feature>
<dbReference type="EMBL" id="JAADJG010000175">
    <property type="protein sequence ID" value="KAF4452805.1"/>
    <property type="molecule type" value="Genomic_DNA"/>
</dbReference>
<organism evidence="2 3">
    <name type="scientific">Fusarium austroafricanum</name>
    <dbReference type="NCBI Taxonomy" id="2364996"/>
    <lineage>
        <taxon>Eukaryota</taxon>
        <taxon>Fungi</taxon>
        <taxon>Dikarya</taxon>
        <taxon>Ascomycota</taxon>
        <taxon>Pezizomycotina</taxon>
        <taxon>Sordariomycetes</taxon>
        <taxon>Hypocreomycetidae</taxon>
        <taxon>Hypocreales</taxon>
        <taxon>Nectriaceae</taxon>
        <taxon>Fusarium</taxon>
        <taxon>Fusarium concolor species complex</taxon>
    </lineage>
</organism>
<reference evidence="2" key="1">
    <citation type="submission" date="2020-01" db="EMBL/GenBank/DDBJ databases">
        <title>Identification and distribution of gene clusters putatively required for synthesis of sphingolipid metabolism inhibitors in phylogenetically diverse species of the filamentous fungus Fusarium.</title>
        <authorList>
            <person name="Kim H.-S."/>
            <person name="Busman M."/>
            <person name="Brown D.W."/>
            <person name="Divon H."/>
            <person name="Uhlig S."/>
            <person name="Proctor R.H."/>
        </authorList>
    </citation>
    <scope>NUCLEOTIDE SEQUENCE</scope>
    <source>
        <strain evidence="2">NRRL 53441</strain>
    </source>
</reference>
<dbReference type="OrthoDB" id="4936392at2759"/>
<feature type="region of interest" description="Disordered" evidence="1">
    <location>
        <begin position="1"/>
        <end position="123"/>
    </location>
</feature>
<feature type="region of interest" description="Disordered" evidence="1">
    <location>
        <begin position="198"/>
        <end position="233"/>
    </location>
</feature>
<protein>
    <submittedName>
        <fullName evidence="2">Uncharacterized protein</fullName>
    </submittedName>
</protein>
<evidence type="ECO:0000313" key="2">
    <source>
        <dbReference type="EMBL" id="KAF4452805.1"/>
    </source>
</evidence>
<accession>A0A8H4NYU5</accession>
<name>A0A8H4NYU5_9HYPO</name>
<evidence type="ECO:0000313" key="3">
    <source>
        <dbReference type="Proteomes" id="UP000605986"/>
    </source>
</evidence>
<gene>
    <name evidence="2" type="ORF">F53441_4424</name>
</gene>
<proteinExistence type="predicted"/>
<feature type="compositionally biased region" description="Low complexity" evidence="1">
    <location>
        <begin position="109"/>
        <end position="123"/>
    </location>
</feature>
<sequence>MPVGPRDHLREEAQLSNASDDQVRKSSTSEIIADQTSILQMVQNDLRRMRSQTPSPVSRRGGPRSISSSYPEQGIDSTGAPSPDSDSRNPKLDLGDLTKYSRTNDHLSGLRSSSSSSGGVRIMSRGSTHKTLVDAAAAFGHLQRQPTPSYHRFEVVSSSEDLPSNAFAPQNSMASQTSLEDNIEVSDTYPLTRVKANTQFDGPIEKHSTERLPPDSPSPSIKPPQLKREMKRKASGISLRSLTAGVKRSRVEFEKLAQNVCHKSRYKLRQACQNIKRQHRKQKKQYAAWKALRRKLEPGDAIKGKHEKGFASFSIEKSRHGTESWWKAGVDKFHAPKWMHFGQ</sequence>
<dbReference type="Proteomes" id="UP000605986">
    <property type="component" value="Unassembled WGS sequence"/>
</dbReference>
<keyword evidence="3" id="KW-1185">Reference proteome</keyword>
<feature type="compositionally biased region" description="Basic and acidic residues" evidence="1">
    <location>
        <begin position="203"/>
        <end position="213"/>
    </location>
</feature>